<organism evidence="1 2">
    <name type="scientific">[Clostridium] celerecrescens 18A</name>
    <dbReference type="NCBI Taxonomy" id="1286362"/>
    <lineage>
        <taxon>Bacteria</taxon>
        <taxon>Bacillati</taxon>
        <taxon>Bacillota</taxon>
        <taxon>Clostridia</taxon>
        <taxon>Lachnospirales</taxon>
        <taxon>Lachnospiraceae</taxon>
        <taxon>Lacrimispora</taxon>
    </lineage>
</organism>
<proteinExistence type="predicted"/>
<dbReference type="RefSeq" id="WP_100306493.1">
    <property type="nucleotide sequence ID" value="NZ_PGET01000001.1"/>
</dbReference>
<accession>A0A2M8Z9V9</accession>
<gene>
    <name evidence="1" type="ORF">H171_3804</name>
</gene>
<name>A0A2M8Z9V9_9FIRM</name>
<reference evidence="1 2" key="1">
    <citation type="submission" date="2017-11" db="EMBL/GenBank/DDBJ databases">
        <title>Understudied soil microbes with underappreciated capabilities: Untangling the Clostridium saccharolyticum group.</title>
        <authorList>
            <person name="Leschine S."/>
        </authorList>
    </citation>
    <scope>NUCLEOTIDE SEQUENCE [LARGE SCALE GENOMIC DNA]</scope>
    <source>
        <strain evidence="1 2">18A</strain>
    </source>
</reference>
<protein>
    <submittedName>
        <fullName evidence="1">Uncharacterized protein DUF3783</fullName>
    </submittedName>
</protein>
<dbReference type="AlphaFoldDB" id="A0A2M8Z9V9"/>
<dbReference type="EMBL" id="PGET01000001">
    <property type="protein sequence ID" value="PJJ30216.1"/>
    <property type="molecule type" value="Genomic_DNA"/>
</dbReference>
<evidence type="ECO:0000313" key="2">
    <source>
        <dbReference type="Proteomes" id="UP000231092"/>
    </source>
</evidence>
<evidence type="ECO:0000313" key="1">
    <source>
        <dbReference type="EMBL" id="PJJ30216.1"/>
    </source>
</evidence>
<dbReference type="Proteomes" id="UP000231092">
    <property type="component" value="Unassembled WGS sequence"/>
</dbReference>
<comment type="caution">
    <text evidence="1">The sequence shown here is derived from an EMBL/GenBank/DDBJ whole genome shotgun (WGS) entry which is preliminary data.</text>
</comment>
<dbReference type="OrthoDB" id="1049518at2"/>
<dbReference type="Pfam" id="PF12646">
    <property type="entry name" value="DUF3783"/>
    <property type="match status" value="1"/>
</dbReference>
<dbReference type="InterPro" id="IPR016621">
    <property type="entry name" value="UCP014543"/>
</dbReference>
<sequence length="149" mass="16987">MTARKEMVLYYQPEKDRQSGNDTKAAKLKAVLVRMGIRIKNISPEQVNQTVGYLAGLDGFEEKEQEGCPGVEEEILVMKNFSNRRIDELLLNLRRAGVPKIDLKAVITDTNCKWNFYDLYLELKKEHDTMSGTIETDSKDAEANETETV</sequence>